<dbReference type="Proteomes" id="UP000448867">
    <property type="component" value="Unassembled WGS sequence"/>
</dbReference>
<keyword evidence="1" id="KW-0472">Membrane</keyword>
<dbReference type="EMBL" id="WKKI01000001">
    <property type="protein sequence ID" value="MRX70795.1"/>
    <property type="molecule type" value="Genomic_DNA"/>
</dbReference>
<comment type="caution">
    <text evidence="2">The sequence shown here is derived from an EMBL/GenBank/DDBJ whole genome shotgun (WGS) entry which is preliminary data.</text>
</comment>
<gene>
    <name evidence="2" type="ORF">GJU40_01270</name>
</gene>
<dbReference type="AlphaFoldDB" id="A0A7X2IWA2"/>
<feature type="transmembrane region" description="Helical" evidence="1">
    <location>
        <begin position="174"/>
        <end position="195"/>
    </location>
</feature>
<dbReference type="RefSeq" id="WP_154305913.1">
    <property type="nucleotide sequence ID" value="NZ_WKKI01000001.1"/>
</dbReference>
<sequence length="254" mass="28254">MISLIINEHRKILAHFSTKWIFISLILLNLLNAILLKRLLTGAGIGDNAIGFTAFSGQVLLAVQLFAIVIAGSMVSKEYGWDTMKSLLLLPKSRSKILSAKFLTTMLFTLYLYLFYFISSIVTGVLFFGIKYTAVSSRSMNYIGADYLTSMAEAFLLGAFAFALSSLSKNSSMAIGLAFILALTGRTTADILSHFEVLYGKYFLFSITNVRQYTEGGQIMFEGMTPLFSAAMGISYLILFLLPAWWFFVKRDVT</sequence>
<feature type="transmembrane region" description="Helical" evidence="1">
    <location>
        <begin position="55"/>
        <end position="75"/>
    </location>
</feature>
<proteinExistence type="predicted"/>
<protein>
    <submittedName>
        <fullName evidence="2">ABC transporter permease subunit</fullName>
    </submittedName>
</protein>
<keyword evidence="1" id="KW-0812">Transmembrane</keyword>
<dbReference type="PANTHER" id="PTHR37305:SF1">
    <property type="entry name" value="MEMBRANE PROTEIN"/>
    <property type="match status" value="1"/>
</dbReference>
<evidence type="ECO:0000313" key="3">
    <source>
        <dbReference type="Proteomes" id="UP000448867"/>
    </source>
</evidence>
<evidence type="ECO:0000313" key="2">
    <source>
        <dbReference type="EMBL" id="MRX70795.1"/>
    </source>
</evidence>
<dbReference type="OrthoDB" id="8613028at2"/>
<evidence type="ECO:0000256" key="1">
    <source>
        <dbReference type="SAM" id="Phobius"/>
    </source>
</evidence>
<accession>A0A7X2IWA2</accession>
<feature type="transmembrane region" description="Helical" evidence="1">
    <location>
        <begin position="227"/>
        <end position="249"/>
    </location>
</feature>
<feature type="transmembrane region" description="Helical" evidence="1">
    <location>
        <begin position="12"/>
        <end position="35"/>
    </location>
</feature>
<keyword evidence="3" id="KW-1185">Reference proteome</keyword>
<reference evidence="2 3" key="1">
    <citation type="submission" date="2019-11" db="EMBL/GenBank/DDBJ databases">
        <title>Bacillus lacus genome.</title>
        <authorList>
            <person name="Allen C.J."/>
            <person name="Newman J.D."/>
        </authorList>
    </citation>
    <scope>NUCLEOTIDE SEQUENCE [LARGE SCALE GENOMIC DNA]</scope>
    <source>
        <strain evidence="2 3">KCTC 33946</strain>
    </source>
</reference>
<feature type="transmembrane region" description="Helical" evidence="1">
    <location>
        <begin position="102"/>
        <end position="127"/>
    </location>
</feature>
<dbReference type="PANTHER" id="PTHR37305">
    <property type="entry name" value="INTEGRAL MEMBRANE PROTEIN-RELATED"/>
    <property type="match status" value="1"/>
</dbReference>
<feature type="transmembrane region" description="Helical" evidence="1">
    <location>
        <begin position="147"/>
        <end position="167"/>
    </location>
</feature>
<name>A0A7X2IWA2_9BACI</name>
<organism evidence="2 3">
    <name type="scientific">Metabacillus lacus</name>
    <dbReference type="NCBI Taxonomy" id="1983721"/>
    <lineage>
        <taxon>Bacteria</taxon>
        <taxon>Bacillati</taxon>
        <taxon>Bacillota</taxon>
        <taxon>Bacilli</taxon>
        <taxon>Bacillales</taxon>
        <taxon>Bacillaceae</taxon>
        <taxon>Metabacillus</taxon>
    </lineage>
</organism>
<dbReference type="Pfam" id="PF12730">
    <property type="entry name" value="ABC2_membrane_4"/>
    <property type="match status" value="1"/>
</dbReference>
<keyword evidence="1" id="KW-1133">Transmembrane helix</keyword>